<proteinExistence type="predicted"/>
<evidence type="ECO:0000313" key="2">
    <source>
        <dbReference type="EMBL" id="JAD85429.1"/>
    </source>
</evidence>
<reference evidence="2" key="1">
    <citation type="submission" date="2014-09" db="EMBL/GenBank/DDBJ databases">
        <authorList>
            <person name="Magalhaes I.L.F."/>
            <person name="Oliveira U."/>
            <person name="Santos F.R."/>
            <person name="Vidigal T.H.D.A."/>
            <person name="Brescovit A.D."/>
            <person name="Santos A.J."/>
        </authorList>
    </citation>
    <scope>NUCLEOTIDE SEQUENCE</scope>
    <source>
        <tissue evidence="2">Shoot tissue taken approximately 20 cm above the soil surface</tissue>
    </source>
</reference>
<evidence type="ECO:0000256" key="1">
    <source>
        <dbReference type="SAM" id="Phobius"/>
    </source>
</evidence>
<protein>
    <submittedName>
        <fullName evidence="2">Uncharacterized protein</fullName>
    </submittedName>
</protein>
<name>A0A0A9D9Z5_ARUDO</name>
<sequence>MFRFRHLFLHISFVTFRHLFLHHICIRSISFISLLIFYFDYLFCRFCNRCIFWKALFMVQMNDTVCFSWFICFCVSINSIWNGIRTVQIGLHGSLDASRCFSYNLNIGNICHACRLCVLGCTC</sequence>
<keyword evidence="1" id="KW-1133">Transmembrane helix</keyword>
<reference evidence="2" key="2">
    <citation type="journal article" date="2015" name="Data Brief">
        <title>Shoot transcriptome of the giant reed, Arundo donax.</title>
        <authorList>
            <person name="Barrero R.A."/>
            <person name="Guerrero F.D."/>
            <person name="Moolhuijzen P."/>
            <person name="Goolsby J.A."/>
            <person name="Tidwell J."/>
            <person name="Bellgard S.E."/>
            <person name="Bellgard M.I."/>
        </authorList>
    </citation>
    <scope>NUCLEOTIDE SEQUENCE</scope>
    <source>
        <tissue evidence="2">Shoot tissue taken approximately 20 cm above the soil surface</tissue>
    </source>
</reference>
<feature type="transmembrane region" description="Helical" evidence="1">
    <location>
        <begin position="20"/>
        <end position="43"/>
    </location>
</feature>
<accession>A0A0A9D9Z5</accession>
<keyword evidence="1" id="KW-0812">Transmembrane</keyword>
<dbReference type="EMBL" id="GBRH01212466">
    <property type="protein sequence ID" value="JAD85429.1"/>
    <property type="molecule type" value="Transcribed_RNA"/>
</dbReference>
<dbReference type="AlphaFoldDB" id="A0A0A9D9Z5"/>
<feature type="transmembrane region" description="Helical" evidence="1">
    <location>
        <begin position="64"/>
        <end position="81"/>
    </location>
</feature>
<organism evidence="2">
    <name type="scientific">Arundo donax</name>
    <name type="common">Giant reed</name>
    <name type="synonym">Donax arundinaceus</name>
    <dbReference type="NCBI Taxonomy" id="35708"/>
    <lineage>
        <taxon>Eukaryota</taxon>
        <taxon>Viridiplantae</taxon>
        <taxon>Streptophyta</taxon>
        <taxon>Embryophyta</taxon>
        <taxon>Tracheophyta</taxon>
        <taxon>Spermatophyta</taxon>
        <taxon>Magnoliopsida</taxon>
        <taxon>Liliopsida</taxon>
        <taxon>Poales</taxon>
        <taxon>Poaceae</taxon>
        <taxon>PACMAD clade</taxon>
        <taxon>Arundinoideae</taxon>
        <taxon>Arundineae</taxon>
        <taxon>Arundo</taxon>
    </lineage>
</organism>
<keyword evidence="1" id="KW-0472">Membrane</keyword>